<sequence length="289" mass="29961">MIRGRVVAAAALLLAAACAPTTHSGSAASSGSTTAPGEVPTPDHVLVVVFENKDAASVVGAPEAPYLTSLAAAGATFTDAHGVTHPSQPNYVALFAGSPLGVVDDSCPHSFEASNLAGQLLAAGRTFVGYSEDLPAAGDTSCRAGRYARKHNPWVDFPALPPEVNQPAGALPADFADLPTVAFLVPNLCNDMHDCGVPAGDAWAKAHLPAYVGWARTHDSLLVVTFDEDEGSRDNLIPTFMVGPMVKPGSTPQRIDHYSVLRTLEDMYGLPPLGEAASRQPISGIWTAG</sequence>
<evidence type="ECO:0000256" key="2">
    <source>
        <dbReference type="ARBA" id="ARBA00023026"/>
    </source>
</evidence>
<dbReference type="PANTHER" id="PTHR31956:SF1">
    <property type="entry name" value="NON-SPECIFIC PHOSPHOLIPASE C1"/>
    <property type="match status" value="1"/>
</dbReference>
<dbReference type="AlphaFoldDB" id="A0A853CLX3"/>
<feature type="signal peptide" evidence="3">
    <location>
        <begin position="1"/>
        <end position="19"/>
    </location>
</feature>
<keyword evidence="3" id="KW-0732">Signal</keyword>
<accession>A0A853CLX3</accession>
<keyword evidence="2" id="KW-0843">Virulence</keyword>
<protein>
    <submittedName>
        <fullName evidence="4">Acid phosphatase</fullName>
        <ecNumber evidence="4">3.1.3.2</ecNumber>
    </submittedName>
</protein>
<evidence type="ECO:0000256" key="1">
    <source>
        <dbReference type="ARBA" id="ARBA00022801"/>
    </source>
</evidence>
<keyword evidence="5" id="KW-1185">Reference proteome</keyword>
<name>A0A853CLX3_9ACTN</name>
<evidence type="ECO:0000313" key="4">
    <source>
        <dbReference type="EMBL" id="NYJ08740.1"/>
    </source>
</evidence>
<keyword evidence="1 4" id="KW-0378">Hydrolase</keyword>
<comment type="caution">
    <text evidence="4">The sequence shown here is derived from an EMBL/GenBank/DDBJ whole genome shotgun (WGS) entry which is preliminary data.</text>
</comment>
<dbReference type="RefSeq" id="WP_179721560.1">
    <property type="nucleotide sequence ID" value="NZ_JACBZT010000001.1"/>
</dbReference>
<dbReference type="EMBL" id="JACBZT010000001">
    <property type="protein sequence ID" value="NYJ08740.1"/>
    <property type="molecule type" value="Genomic_DNA"/>
</dbReference>
<evidence type="ECO:0000313" key="5">
    <source>
        <dbReference type="Proteomes" id="UP000541969"/>
    </source>
</evidence>
<dbReference type="InterPro" id="IPR007312">
    <property type="entry name" value="Phosphoesterase"/>
</dbReference>
<evidence type="ECO:0000256" key="3">
    <source>
        <dbReference type="SAM" id="SignalP"/>
    </source>
</evidence>
<dbReference type="PROSITE" id="PS51257">
    <property type="entry name" value="PROKAR_LIPOPROTEIN"/>
    <property type="match status" value="1"/>
</dbReference>
<dbReference type="EC" id="3.1.3.2" evidence="4"/>
<proteinExistence type="predicted"/>
<feature type="chain" id="PRO_5038984466" evidence="3">
    <location>
        <begin position="20"/>
        <end position="289"/>
    </location>
</feature>
<gene>
    <name evidence="4" type="ORF">GGQ55_005018</name>
</gene>
<dbReference type="GO" id="GO:0003993">
    <property type="term" value="F:acid phosphatase activity"/>
    <property type="evidence" value="ECO:0007669"/>
    <property type="project" value="UniProtKB-EC"/>
</dbReference>
<dbReference type="Gene3D" id="3.40.720.10">
    <property type="entry name" value="Alkaline Phosphatase, subunit A"/>
    <property type="match status" value="1"/>
</dbReference>
<dbReference type="Pfam" id="PF04185">
    <property type="entry name" value="Phosphoesterase"/>
    <property type="match status" value="1"/>
</dbReference>
<dbReference type="Proteomes" id="UP000541969">
    <property type="component" value="Unassembled WGS sequence"/>
</dbReference>
<organism evidence="4 5">
    <name type="scientific">Petropleomorpha daqingensis</name>
    <dbReference type="NCBI Taxonomy" id="2026353"/>
    <lineage>
        <taxon>Bacteria</taxon>
        <taxon>Bacillati</taxon>
        <taxon>Actinomycetota</taxon>
        <taxon>Actinomycetes</taxon>
        <taxon>Geodermatophilales</taxon>
        <taxon>Geodermatophilaceae</taxon>
        <taxon>Petropleomorpha</taxon>
    </lineage>
</organism>
<dbReference type="PANTHER" id="PTHR31956">
    <property type="entry name" value="NON-SPECIFIC PHOSPHOLIPASE C4-RELATED"/>
    <property type="match status" value="1"/>
</dbReference>
<reference evidence="4 5" key="1">
    <citation type="submission" date="2020-07" db="EMBL/GenBank/DDBJ databases">
        <title>Sequencing the genomes of 1000 actinobacteria strains.</title>
        <authorList>
            <person name="Klenk H.-P."/>
        </authorList>
    </citation>
    <scope>NUCLEOTIDE SEQUENCE [LARGE SCALE GENOMIC DNA]</scope>
    <source>
        <strain evidence="4 5">DSM 104001</strain>
    </source>
</reference>
<dbReference type="InterPro" id="IPR017850">
    <property type="entry name" value="Alkaline_phosphatase_core_sf"/>
</dbReference>